<evidence type="ECO:0000256" key="4">
    <source>
        <dbReference type="ARBA" id="ARBA00022692"/>
    </source>
</evidence>
<evidence type="ECO:0000256" key="6">
    <source>
        <dbReference type="ARBA" id="ARBA00023136"/>
    </source>
</evidence>
<feature type="transmembrane region" description="Helical" evidence="7">
    <location>
        <begin position="283"/>
        <end position="307"/>
    </location>
</feature>
<dbReference type="Pfam" id="PF02397">
    <property type="entry name" value="Bac_transf"/>
    <property type="match status" value="1"/>
</dbReference>
<name>A0A127JWV8_9BURK</name>
<accession>A0A127JWV8</accession>
<keyword evidence="3" id="KW-0808">Transferase</keyword>
<proteinExistence type="inferred from homology"/>
<dbReference type="PANTHER" id="PTHR30576:SF21">
    <property type="entry name" value="UDP-GLUCOSE:UNDECAPRENYL-PHOSPHATE GLUCOSE-1-PHOSPHATE TRANSFERASE"/>
    <property type="match status" value="1"/>
</dbReference>
<dbReference type="SUPFAM" id="SSF51735">
    <property type="entry name" value="NAD(P)-binding Rossmann-fold domains"/>
    <property type="match status" value="1"/>
</dbReference>
<feature type="transmembrane region" description="Helical" evidence="7">
    <location>
        <begin position="116"/>
        <end position="133"/>
    </location>
</feature>
<dbReference type="NCBIfam" id="TIGR03025">
    <property type="entry name" value="EPS_sugtrans"/>
    <property type="match status" value="1"/>
</dbReference>
<feature type="domain" description="Bacterial sugar transferase" evidence="8">
    <location>
        <begin position="281"/>
        <end position="465"/>
    </location>
</feature>
<keyword evidence="10" id="KW-1185">Reference proteome</keyword>
<dbReference type="InterPro" id="IPR017475">
    <property type="entry name" value="EPS_sugar_tfrase"/>
</dbReference>
<dbReference type="NCBIfam" id="TIGR03023">
    <property type="entry name" value="WcaJ_sugtrans"/>
    <property type="match status" value="1"/>
</dbReference>
<evidence type="ECO:0000256" key="2">
    <source>
        <dbReference type="ARBA" id="ARBA00006464"/>
    </source>
</evidence>
<comment type="similarity">
    <text evidence="2">Belongs to the bacterial sugar transferase family.</text>
</comment>
<protein>
    <recommendedName>
        <fullName evidence="8">Bacterial sugar transferase domain-containing protein</fullName>
    </recommendedName>
</protein>
<dbReference type="InterPro" id="IPR017473">
    <property type="entry name" value="Undecaprenyl-P_gluc_Ptfrase"/>
</dbReference>
<keyword evidence="5 7" id="KW-1133">Transmembrane helix</keyword>
<evidence type="ECO:0000313" key="10">
    <source>
        <dbReference type="Proteomes" id="UP000070433"/>
    </source>
</evidence>
<dbReference type="Gene3D" id="3.40.50.720">
    <property type="entry name" value="NAD(P)-binding Rossmann-like Domain"/>
    <property type="match status" value="1"/>
</dbReference>
<sequence length="472" mass="52033">MVQAMKIYTDTLPPTAEITGRPWGLVRAAIDPLLAVAVYLAALRVFGAPFRQDDLVILTLSFVLTFPGDLPFRRFSAAAAGRLLLQWLKVAAGVSFFWTAKSMLLNSGFQPDGNVVATWLIGAPLAQFLMHWASPRVAPLLFPLYPQAKVVIVGANPVARRVAKLINDGEAEGQRFMGYFDDRSIRRLGHGGVRSVIGRIPEVSDYVKSHGIDTIYIAMPMTTQPRVVSLLESLRDTTASIYFLPDVFIADLIQGRVTTLAGLPVVSVCESPFNSTAGAIKRVIDLTLTILSLPVVLPLMAIIAILVRATSPGPAIFKQRRYGLDGKEIVVWKFRTMTTLEDGDTTYTQVTRGDSRVTPLGRFLRKTSLDELPQLLNVLGGSMSLVGPRPHALAVNEQYRKLIPGYMVRHKVKPGISGWAQVNGCRGGDDLDSMRRRTDYDLAYLRSWSLTLDLLIILKTIKMIVLGDKRAY</sequence>
<dbReference type="GO" id="GO:0009242">
    <property type="term" value="P:colanic acid biosynthetic process"/>
    <property type="evidence" value="ECO:0007669"/>
    <property type="project" value="TreeGrafter"/>
</dbReference>
<evidence type="ECO:0000256" key="3">
    <source>
        <dbReference type="ARBA" id="ARBA00022679"/>
    </source>
</evidence>
<dbReference type="Proteomes" id="UP000070433">
    <property type="component" value="Chromosome"/>
</dbReference>
<evidence type="ECO:0000256" key="7">
    <source>
        <dbReference type="SAM" id="Phobius"/>
    </source>
</evidence>
<reference evidence="9 10" key="1">
    <citation type="journal article" date="2014" name="Int. J. Syst. Evol. Microbiol.">
        <title>Ramlibacter solisilvae sp. nov., isolated from forest soil, and emended description of the genus Ramlibacter.</title>
        <authorList>
            <person name="Lee H.J."/>
            <person name="Lee S.H."/>
            <person name="Lee S.S."/>
            <person name="Lee J.S."/>
            <person name="Kim Y."/>
            <person name="Kim S.C."/>
            <person name="Jeon C.O."/>
        </authorList>
    </citation>
    <scope>NUCLEOTIDE SEQUENCE [LARGE SCALE GENOMIC DNA]</scope>
    <source>
        <strain evidence="9 10">5-10</strain>
    </source>
</reference>
<organism evidence="9 10">
    <name type="scientific">Ramlibacter tataouinensis</name>
    <dbReference type="NCBI Taxonomy" id="94132"/>
    <lineage>
        <taxon>Bacteria</taxon>
        <taxon>Pseudomonadati</taxon>
        <taxon>Pseudomonadota</taxon>
        <taxon>Betaproteobacteria</taxon>
        <taxon>Burkholderiales</taxon>
        <taxon>Comamonadaceae</taxon>
        <taxon>Ramlibacter</taxon>
    </lineage>
</organism>
<dbReference type="GO" id="GO:0016020">
    <property type="term" value="C:membrane"/>
    <property type="evidence" value="ECO:0007669"/>
    <property type="project" value="UniProtKB-SubCell"/>
</dbReference>
<dbReference type="PATRIC" id="fig|94132.3.peg.3677"/>
<evidence type="ECO:0000313" key="9">
    <source>
        <dbReference type="EMBL" id="AMO24385.1"/>
    </source>
</evidence>
<dbReference type="InterPro" id="IPR003362">
    <property type="entry name" value="Bact_transf"/>
</dbReference>
<dbReference type="EMBL" id="CP010951">
    <property type="protein sequence ID" value="AMO24385.1"/>
    <property type="molecule type" value="Genomic_DNA"/>
</dbReference>
<comment type="subcellular location">
    <subcellularLocation>
        <location evidence="1">Membrane</location>
        <topology evidence="1">Multi-pass membrane protein</topology>
    </subcellularLocation>
</comment>
<feature type="transmembrane region" description="Helical" evidence="7">
    <location>
        <begin position="84"/>
        <end position="104"/>
    </location>
</feature>
<dbReference type="PANTHER" id="PTHR30576">
    <property type="entry name" value="COLANIC BIOSYNTHESIS UDP-GLUCOSE LIPID CARRIER TRANSFERASE"/>
    <property type="match status" value="1"/>
</dbReference>
<gene>
    <name evidence="9" type="ORF">UC35_17995</name>
</gene>
<keyword evidence="6 7" id="KW-0472">Membrane</keyword>
<dbReference type="GO" id="GO:0089702">
    <property type="term" value="F:undecaprenyl-phosphate glucose phosphotransferase activity"/>
    <property type="evidence" value="ECO:0007669"/>
    <property type="project" value="TreeGrafter"/>
</dbReference>
<evidence type="ECO:0000259" key="8">
    <source>
        <dbReference type="Pfam" id="PF02397"/>
    </source>
</evidence>
<dbReference type="Pfam" id="PF13727">
    <property type="entry name" value="CoA_binding_3"/>
    <property type="match status" value="1"/>
</dbReference>
<evidence type="ECO:0000256" key="5">
    <source>
        <dbReference type="ARBA" id="ARBA00022989"/>
    </source>
</evidence>
<dbReference type="InterPro" id="IPR036291">
    <property type="entry name" value="NAD(P)-bd_dom_sf"/>
</dbReference>
<dbReference type="AlphaFoldDB" id="A0A127JWV8"/>
<keyword evidence="4 7" id="KW-0812">Transmembrane</keyword>
<evidence type="ECO:0000256" key="1">
    <source>
        <dbReference type="ARBA" id="ARBA00004141"/>
    </source>
</evidence>